<dbReference type="KEGG" id="aja:AJAP_16005"/>
<organism evidence="1 2">
    <name type="scientific">Amycolatopsis japonica</name>
    <dbReference type="NCBI Taxonomy" id="208439"/>
    <lineage>
        <taxon>Bacteria</taxon>
        <taxon>Bacillati</taxon>
        <taxon>Actinomycetota</taxon>
        <taxon>Actinomycetes</taxon>
        <taxon>Pseudonocardiales</taxon>
        <taxon>Pseudonocardiaceae</taxon>
        <taxon>Amycolatopsis</taxon>
        <taxon>Amycolatopsis japonica group</taxon>
    </lineage>
</organism>
<reference evidence="1 2" key="1">
    <citation type="journal article" date="2014" name="J. Biotechnol.">
        <title>Complete genome sequence of the actinobacterium Amycolatopsis japonica MG417-CF17(T) (=DSM 44213T) producing (S,S)-N,N'-ethylenediaminedisuccinic acid.</title>
        <authorList>
            <person name="Stegmann E."/>
            <person name="Albersmeier A."/>
            <person name="Spohn M."/>
            <person name="Gert H."/>
            <person name="Weber T."/>
            <person name="Wohlleben W."/>
            <person name="Kalinowski J."/>
            <person name="Ruckert C."/>
        </authorList>
    </citation>
    <scope>NUCLEOTIDE SEQUENCE [LARGE SCALE GENOMIC DNA]</scope>
    <source>
        <strain evidence="2">MG417-CF17 (DSM 44213)</strain>
    </source>
</reference>
<gene>
    <name evidence="1" type="ORF">AJAP_16005</name>
</gene>
<dbReference type="STRING" id="208439.AJAP_16005"/>
<dbReference type="eggNOG" id="ENOG50336IR">
    <property type="taxonomic scope" value="Bacteria"/>
</dbReference>
<proteinExistence type="predicted"/>
<evidence type="ECO:0000313" key="2">
    <source>
        <dbReference type="Proteomes" id="UP000028492"/>
    </source>
</evidence>
<name>A0A075UUC6_9PSEU</name>
<dbReference type="HOGENOM" id="CLU_1873391_0_0_11"/>
<dbReference type="AlphaFoldDB" id="A0A075UUC6"/>
<dbReference type="RefSeq" id="WP_038512257.1">
    <property type="nucleotide sequence ID" value="NZ_CP008953.1"/>
</dbReference>
<evidence type="ECO:0000313" key="1">
    <source>
        <dbReference type="EMBL" id="AIG76074.1"/>
    </source>
</evidence>
<dbReference type="Proteomes" id="UP000028492">
    <property type="component" value="Chromosome"/>
</dbReference>
<dbReference type="EMBL" id="CP008953">
    <property type="protein sequence ID" value="AIG76074.1"/>
    <property type="molecule type" value="Genomic_DNA"/>
</dbReference>
<keyword evidence="2" id="KW-1185">Reference proteome</keyword>
<sequence length="134" mass="14865">MTPADAREALLFHSCTHPDVDDPRWRTGFIGSLRPFSGLREENYHEVMSALRALAEPLQADFVPREVVSAVVGMCHFARAWGVAPDGMLGQNGLISAADAARLDEWIWTISYALAMILDGAVAEAFDDYDRRRT</sequence>
<protein>
    <submittedName>
        <fullName evidence="1">Uncharacterized protein</fullName>
    </submittedName>
</protein>
<accession>A0A075UUC6</accession>